<dbReference type="PANTHER" id="PTHR22573:SF2">
    <property type="entry name" value="PHOSPHOGLUCOMUTASE"/>
    <property type="match status" value="1"/>
</dbReference>
<feature type="domain" description="Alpha-D-phosphohexomutase alpha/beta/alpha" evidence="16">
    <location>
        <begin position="310"/>
        <end position="421"/>
    </location>
</feature>
<dbReference type="Gene3D" id="3.30.310.50">
    <property type="entry name" value="Alpha-D-phosphohexomutase, C-terminal domain"/>
    <property type="match status" value="1"/>
</dbReference>
<dbReference type="WBParaSite" id="SSTP_0001223800.1">
    <property type="protein sequence ID" value="SSTP_0001223800.1"/>
    <property type="gene ID" value="SSTP_0001223800"/>
</dbReference>
<dbReference type="STRING" id="6248.A0A0K0ES09"/>
<comment type="catalytic activity">
    <reaction evidence="11">
        <text>alpha-D-glucose 1,6-bisphosphate + L-seryl-[protein] = O-phospho-L-seryl-[protein] + alpha-D-glucose 6-phosphate</text>
        <dbReference type="Rhea" id="RHEA:68752"/>
        <dbReference type="Rhea" id="RHEA-COMP:9863"/>
        <dbReference type="Rhea" id="RHEA-COMP:11604"/>
        <dbReference type="ChEBI" id="CHEBI:29999"/>
        <dbReference type="ChEBI" id="CHEBI:58225"/>
        <dbReference type="ChEBI" id="CHEBI:58392"/>
        <dbReference type="ChEBI" id="CHEBI:83421"/>
    </reaction>
</comment>
<dbReference type="InterPro" id="IPR005845">
    <property type="entry name" value="A-D-PHexomutase_a/b/a-II"/>
</dbReference>
<evidence type="ECO:0000256" key="13">
    <source>
        <dbReference type="RuleBase" id="RU004326"/>
    </source>
</evidence>
<dbReference type="NCBIfam" id="NF005737">
    <property type="entry name" value="PRK07564.1-1"/>
    <property type="match status" value="1"/>
</dbReference>
<protein>
    <recommendedName>
        <fullName evidence="4">phosphoglucomutase (alpha-D-glucose-1,6-bisphosphate-dependent)</fullName>
        <ecNumber evidence="4">5.4.2.2</ecNumber>
    </recommendedName>
</protein>
<dbReference type="InterPro" id="IPR005844">
    <property type="entry name" value="A-D-PHexomutase_a/b/a-I"/>
</dbReference>
<evidence type="ECO:0000256" key="10">
    <source>
        <dbReference type="ARBA" id="ARBA00023277"/>
    </source>
</evidence>
<name>A0A0K0ES09_STRER</name>
<accession>A0A0K0ES09</accession>
<dbReference type="GO" id="GO:0000287">
    <property type="term" value="F:magnesium ion binding"/>
    <property type="evidence" value="ECO:0007669"/>
    <property type="project" value="InterPro"/>
</dbReference>
<evidence type="ECO:0000256" key="1">
    <source>
        <dbReference type="ARBA" id="ARBA00000443"/>
    </source>
</evidence>
<feature type="domain" description="Alpha-D-phosphohexomutase alpha/beta/alpha" evidence="14">
    <location>
        <begin position="20"/>
        <end position="161"/>
    </location>
</feature>
<dbReference type="InterPro" id="IPR005841">
    <property type="entry name" value="Alpha-D-phosphohexomutase_SF"/>
</dbReference>
<keyword evidence="10" id="KW-0119">Carbohydrate metabolism</keyword>
<dbReference type="Pfam" id="PF02880">
    <property type="entry name" value="PGM_PMM_III"/>
    <property type="match status" value="1"/>
</dbReference>
<keyword evidence="8 13" id="KW-0460">Magnesium</keyword>
<dbReference type="GO" id="GO:0006006">
    <property type="term" value="P:glucose metabolic process"/>
    <property type="evidence" value="ECO:0007669"/>
    <property type="project" value="UniProtKB-KW"/>
</dbReference>
<dbReference type="InterPro" id="IPR005846">
    <property type="entry name" value="A-D-PHexomutase_a/b/a-III"/>
</dbReference>
<evidence type="ECO:0000259" key="14">
    <source>
        <dbReference type="Pfam" id="PF02878"/>
    </source>
</evidence>
<organism evidence="17">
    <name type="scientific">Strongyloides stercoralis</name>
    <name type="common">Threadworm</name>
    <dbReference type="NCBI Taxonomy" id="6248"/>
    <lineage>
        <taxon>Eukaryota</taxon>
        <taxon>Metazoa</taxon>
        <taxon>Ecdysozoa</taxon>
        <taxon>Nematoda</taxon>
        <taxon>Chromadorea</taxon>
        <taxon>Rhabditida</taxon>
        <taxon>Tylenchina</taxon>
        <taxon>Panagrolaimomorpha</taxon>
        <taxon>Strongyloidoidea</taxon>
        <taxon>Strongyloididae</taxon>
        <taxon>Strongyloides</taxon>
    </lineage>
</organism>
<keyword evidence="6" id="KW-0597">Phosphoprotein</keyword>
<dbReference type="FunFam" id="3.30.310.50:FF:000002">
    <property type="entry name" value="Phosphoglucomutase 5"/>
    <property type="match status" value="1"/>
</dbReference>
<evidence type="ECO:0000256" key="4">
    <source>
        <dbReference type="ARBA" id="ARBA00012728"/>
    </source>
</evidence>
<evidence type="ECO:0000313" key="17">
    <source>
        <dbReference type="WBParaSite" id="SSTP_0001223800.1"/>
    </source>
</evidence>
<feature type="domain" description="Alpha-D-phosphohexomutase alpha/beta/alpha" evidence="15">
    <location>
        <begin position="196"/>
        <end position="300"/>
    </location>
</feature>
<dbReference type="SUPFAM" id="SSF53738">
    <property type="entry name" value="Phosphoglucomutase, first 3 domains"/>
    <property type="match status" value="2"/>
</dbReference>
<evidence type="ECO:0000256" key="6">
    <source>
        <dbReference type="ARBA" id="ARBA00022553"/>
    </source>
</evidence>
<dbReference type="InterPro" id="IPR036900">
    <property type="entry name" value="A-D-PHexomutase_C_sf"/>
</dbReference>
<dbReference type="FunFam" id="3.40.120.10:FF:000004">
    <property type="entry name" value="Phosphoglucomutase 5"/>
    <property type="match status" value="1"/>
</dbReference>
<dbReference type="Gene3D" id="3.40.120.10">
    <property type="entry name" value="Alpha-D-Glucose-1,6-Bisphosphate, subunit A, domain 3"/>
    <property type="match status" value="3"/>
</dbReference>
<sequence>MISVMSYIKKITSTKPFSGQKPGTSGLRKKVVEFQQPNYTENFIQCILNGGLGKEKQGSVLVVGGDGRYLCPETVSLIIKISAANGVSKLIIGKDGILSTPAVSNLIRKYKTSGGIILTASHNPGGPKNDFGIKFNCSNGGPAPDNVTEEIFNLSKTIDKYEICPDLQVDFSVIGESKYNIEGVGEFTVQVIDSVDDYVKLMKEIFDFGAIKNYISSGVNVLVDSLHGVTGPYAKKILIDELGCPESSVLNAVPKADFGGGHPDPNLTYAASLVNVMKSGTYDIGAAFDGDGDRNMILGKHGFFVTPSDSLAIIANNLEHIPYFKKTSVRGFARSMPTGMAVDLVGKAKNINVYEVPTGWKYFGNLMDAGKLSLCGEESFGTGSDHIREKDGIWAFLAWLQILAAQKKPVETIVKEHWQTFGRNVFLRYDYENVDAQSANLLMSFLKPQLMVLPGSEVESNGKKFTVVKGDDFDYTDPVDNSITKNQGSRIFFADGSRIVFRLSGTGSAGATIRLYCEYYIPKSDTENLYKNSQELLKPLALVALDICKMEQFTGRKEPTVIT</sequence>
<evidence type="ECO:0000256" key="11">
    <source>
        <dbReference type="ARBA" id="ARBA00049318"/>
    </source>
</evidence>
<dbReference type="PROSITE" id="PS00710">
    <property type="entry name" value="PGM_PMM"/>
    <property type="match status" value="1"/>
</dbReference>
<dbReference type="PANTHER" id="PTHR22573">
    <property type="entry name" value="PHOSPHOHEXOMUTASE FAMILY MEMBER"/>
    <property type="match status" value="1"/>
</dbReference>
<reference evidence="17" key="1">
    <citation type="submission" date="2015-08" db="UniProtKB">
        <authorList>
            <consortium name="WormBaseParasite"/>
        </authorList>
    </citation>
    <scope>IDENTIFICATION</scope>
</reference>
<dbReference type="Pfam" id="PF02878">
    <property type="entry name" value="PGM_PMM_I"/>
    <property type="match status" value="1"/>
</dbReference>
<dbReference type="Pfam" id="PF24947">
    <property type="entry name" value="PGM1_C_vert_fung"/>
    <property type="match status" value="1"/>
</dbReference>
<dbReference type="InterPro" id="IPR045244">
    <property type="entry name" value="PGM"/>
</dbReference>
<dbReference type="GO" id="GO:0004614">
    <property type="term" value="F:phosphoglucomutase activity"/>
    <property type="evidence" value="ECO:0007669"/>
    <property type="project" value="UniProtKB-EC"/>
</dbReference>
<evidence type="ECO:0000259" key="15">
    <source>
        <dbReference type="Pfam" id="PF02879"/>
    </source>
</evidence>
<evidence type="ECO:0000256" key="12">
    <source>
        <dbReference type="ARBA" id="ARBA00049409"/>
    </source>
</evidence>
<evidence type="ECO:0000259" key="16">
    <source>
        <dbReference type="Pfam" id="PF02880"/>
    </source>
</evidence>
<dbReference type="FunFam" id="3.40.120.10:FF:000006">
    <property type="entry name" value="Phosphoglucomutase PgmA"/>
    <property type="match status" value="1"/>
</dbReference>
<dbReference type="Pfam" id="PF02879">
    <property type="entry name" value="PGM_PMM_II"/>
    <property type="match status" value="1"/>
</dbReference>
<evidence type="ECO:0000256" key="8">
    <source>
        <dbReference type="ARBA" id="ARBA00022842"/>
    </source>
</evidence>
<dbReference type="PRINTS" id="PR00509">
    <property type="entry name" value="PGMPMM"/>
</dbReference>
<dbReference type="InterPro" id="IPR016066">
    <property type="entry name" value="A-D-PHexomutase_CS"/>
</dbReference>
<evidence type="ECO:0000256" key="3">
    <source>
        <dbReference type="ARBA" id="ARBA00010231"/>
    </source>
</evidence>
<evidence type="ECO:0000256" key="2">
    <source>
        <dbReference type="ARBA" id="ARBA00001946"/>
    </source>
</evidence>
<keyword evidence="9" id="KW-0413">Isomerase</keyword>
<keyword evidence="5" id="KW-0313">Glucose metabolism</keyword>
<comment type="similarity">
    <text evidence="3 13">Belongs to the phosphohexose mutase family.</text>
</comment>
<dbReference type="FunFam" id="3.40.120.10:FF:000005">
    <property type="entry name" value="Phosphoglucomutase 5"/>
    <property type="match status" value="1"/>
</dbReference>
<evidence type="ECO:0000256" key="9">
    <source>
        <dbReference type="ARBA" id="ARBA00023235"/>
    </source>
</evidence>
<dbReference type="CDD" id="cd03085">
    <property type="entry name" value="PGM1"/>
    <property type="match status" value="1"/>
</dbReference>
<comment type="catalytic activity">
    <reaction evidence="1">
        <text>alpha-D-glucose 1-phosphate = alpha-D-glucose 6-phosphate</text>
        <dbReference type="Rhea" id="RHEA:23536"/>
        <dbReference type="ChEBI" id="CHEBI:58225"/>
        <dbReference type="ChEBI" id="CHEBI:58601"/>
        <dbReference type="EC" id="5.4.2.2"/>
    </reaction>
</comment>
<evidence type="ECO:0000256" key="7">
    <source>
        <dbReference type="ARBA" id="ARBA00022723"/>
    </source>
</evidence>
<evidence type="ECO:0000256" key="5">
    <source>
        <dbReference type="ARBA" id="ARBA00022526"/>
    </source>
</evidence>
<dbReference type="AlphaFoldDB" id="A0A0K0ES09"/>
<dbReference type="GO" id="GO:0005829">
    <property type="term" value="C:cytosol"/>
    <property type="evidence" value="ECO:0007669"/>
    <property type="project" value="TreeGrafter"/>
</dbReference>
<dbReference type="InterPro" id="IPR016055">
    <property type="entry name" value="A-D-PHexomutase_a/b/a-I/II/III"/>
</dbReference>
<dbReference type="EC" id="5.4.2.2" evidence="4"/>
<dbReference type="SUPFAM" id="SSF55957">
    <property type="entry name" value="Phosphoglucomutase, C-terminal domain"/>
    <property type="match status" value="1"/>
</dbReference>
<keyword evidence="7 13" id="KW-0479">Metal-binding</keyword>
<proteinExistence type="inferred from homology"/>
<comment type="catalytic activity">
    <reaction evidence="12">
        <text>O-phospho-L-seryl-[protein] + alpha-D-glucose 1-phosphate = alpha-D-glucose 1,6-bisphosphate + L-seryl-[protein]</text>
        <dbReference type="Rhea" id="RHEA:68748"/>
        <dbReference type="Rhea" id="RHEA-COMP:9863"/>
        <dbReference type="Rhea" id="RHEA-COMP:11604"/>
        <dbReference type="ChEBI" id="CHEBI:29999"/>
        <dbReference type="ChEBI" id="CHEBI:58392"/>
        <dbReference type="ChEBI" id="CHEBI:58601"/>
        <dbReference type="ChEBI" id="CHEBI:83421"/>
    </reaction>
</comment>
<comment type="cofactor">
    <cofactor evidence="2">
        <name>Mg(2+)</name>
        <dbReference type="ChEBI" id="CHEBI:18420"/>
    </cofactor>
</comment>